<name>A0A1G8V4W1_9RHOB</name>
<dbReference type="EMBL" id="FNEJ01000068">
    <property type="protein sequence ID" value="SDJ61122.1"/>
    <property type="molecule type" value="Genomic_DNA"/>
</dbReference>
<evidence type="ECO:0008006" key="3">
    <source>
        <dbReference type="Google" id="ProtNLM"/>
    </source>
</evidence>
<accession>A0A1G8V4W1</accession>
<gene>
    <name evidence="1" type="ORF">SAMN04487993_10681</name>
</gene>
<dbReference type="PANTHER" id="PTHR47515">
    <property type="entry name" value="LOW CALCIUM RESPONSE LOCUS PROTEIN T"/>
    <property type="match status" value="1"/>
</dbReference>
<dbReference type="InterPro" id="IPR036397">
    <property type="entry name" value="RNaseH_sf"/>
</dbReference>
<dbReference type="GO" id="GO:0003676">
    <property type="term" value="F:nucleic acid binding"/>
    <property type="evidence" value="ECO:0007669"/>
    <property type="project" value="InterPro"/>
</dbReference>
<dbReference type="Gene3D" id="3.30.420.10">
    <property type="entry name" value="Ribonuclease H-like superfamily/Ribonuclease H"/>
    <property type="match status" value="1"/>
</dbReference>
<dbReference type="STRING" id="555512.SAMN04487993_10681"/>
<evidence type="ECO:0000313" key="2">
    <source>
        <dbReference type="Proteomes" id="UP000199093"/>
    </source>
</evidence>
<dbReference type="AlphaFoldDB" id="A0A1G8V4W1"/>
<dbReference type="InterPro" id="IPR012337">
    <property type="entry name" value="RNaseH-like_sf"/>
</dbReference>
<organism evidence="1 2">
    <name type="scientific">Salipiger marinus</name>
    <dbReference type="NCBI Taxonomy" id="555512"/>
    <lineage>
        <taxon>Bacteria</taxon>
        <taxon>Pseudomonadati</taxon>
        <taxon>Pseudomonadota</taxon>
        <taxon>Alphaproteobacteria</taxon>
        <taxon>Rhodobacterales</taxon>
        <taxon>Roseobacteraceae</taxon>
        <taxon>Salipiger</taxon>
    </lineage>
</organism>
<dbReference type="Proteomes" id="UP000199093">
    <property type="component" value="Unassembled WGS sequence"/>
</dbReference>
<dbReference type="PANTHER" id="PTHR47515:SF1">
    <property type="entry name" value="BLR2054 PROTEIN"/>
    <property type="match status" value="1"/>
</dbReference>
<keyword evidence="2" id="KW-1185">Reference proteome</keyword>
<protein>
    <recommendedName>
        <fullName evidence="3">Integrase core domain-containing protein</fullName>
    </recommendedName>
</protein>
<proteinExistence type="predicted"/>
<sequence length="75" mass="8078">MVDDVTKECLAAVVDTSISGRPVAPELTALIARCGKPRLIVSDHGTEFSSNDAGLRRGDRRALVLHRTFSDTLQA</sequence>
<reference evidence="1 2" key="1">
    <citation type="submission" date="2016-10" db="EMBL/GenBank/DDBJ databases">
        <authorList>
            <person name="de Groot N.N."/>
        </authorList>
    </citation>
    <scope>NUCLEOTIDE SEQUENCE [LARGE SCALE GENOMIC DNA]</scope>
    <source>
        <strain evidence="1 2">DSM 26424</strain>
    </source>
</reference>
<evidence type="ECO:0000313" key="1">
    <source>
        <dbReference type="EMBL" id="SDJ61122.1"/>
    </source>
</evidence>
<dbReference type="SUPFAM" id="SSF53098">
    <property type="entry name" value="Ribonuclease H-like"/>
    <property type="match status" value="1"/>
</dbReference>